<evidence type="ECO:0000313" key="2">
    <source>
        <dbReference type="EMBL" id="KEQ11538.1"/>
    </source>
</evidence>
<feature type="transmembrane region" description="Helical" evidence="1">
    <location>
        <begin position="51"/>
        <end position="72"/>
    </location>
</feature>
<keyword evidence="3" id="KW-1185">Reference proteome</keyword>
<keyword evidence="1" id="KW-1133">Transmembrane helix</keyword>
<dbReference type="Proteomes" id="UP000028073">
    <property type="component" value="Unassembled WGS sequence"/>
</dbReference>
<gene>
    <name evidence="2" type="ORF">GZ78_28760</name>
</gene>
<sequence length="92" mass="9153">MHNSYKAGGNWEREMFIESLGFAASAGTGILAAKAGAAALGFLAVATPVGWIGLIIGGLAVAAGGVAATTVINNLSKNNSGDLYDGIMKALN</sequence>
<organism evidence="2 3">
    <name type="scientific">Endozoicomonas numazuensis</name>
    <dbReference type="NCBI Taxonomy" id="1137799"/>
    <lineage>
        <taxon>Bacteria</taxon>
        <taxon>Pseudomonadati</taxon>
        <taxon>Pseudomonadota</taxon>
        <taxon>Gammaproteobacteria</taxon>
        <taxon>Oceanospirillales</taxon>
        <taxon>Endozoicomonadaceae</taxon>
        <taxon>Endozoicomonas</taxon>
    </lineage>
</organism>
<comment type="caution">
    <text evidence="2">The sequence shown here is derived from an EMBL/GenBank/DDBJ whole genome shotgun (WGS) entry which is preliminary data.</text>
</comment>
<evidence type="ECO:0000313" key="3">
    <source>
        <dbReference type="Proteomes" id="UP000028073"/>
    </source>
</evidence>
<keyword evidence="1" id="KW-0472">Membrane</keyword>
<dbReference type="AlphaFoldDB" id="A0A081MZB5"/>
<accession>A0A081MZB5</accession>
<dbReference type="EMBL" id="JOKH01000014">
    <property type="protein sequence ID" value="KEQ11538.1"/>
    <property type="molecule type" value="Genomic_DNA"/>
</dbReference>
<evidence type="ECO:0000256" key="1">
    <source>
        <dbReference type="SAM" id="Phobius"/>
    </source>
</evidence>
<protein>
    <submittedName>
        <fullName evidence="2">Uncharacterized protein</fullName>
    </submittedName>
</protein>
<reference evidence="2 3" key="1">
    <citation type="submission" date="2014-06" db="EMBL/GenBank/DDBJ databases">
        <title>Whole Genome Sequences of Three Symbiotic Endozoicomonas Bacteria.</title>
        <authorList>
            <person name="Neave M.J."/>
            <person name="Apprill A."/>
            <person name="Voolstra C.R."/>
        </authorList>
    </citation>
    <scope>NUCLEOTIDE SEQUENCE [LARGE SCALE GENOMIC DNA]</scope>
    <source>
        <strain evidence="2 3">DSM 25634</strain>
    </source>
</reference>
<name>A0A081MZB5_9GAMM</name>
<keyword evidence="1" id="KW-0812">Transmembrane</keyword>
<feature type="transmembrane region" description="Helical" evidence="1">
    <location>
        <begin position="20"/>
        <end position="45"/>
    </location>
</feature>
<proteinExistence type="predicted"/>